<dbReference type="PANTHER" id="PTHR30537:SF3">
    <property type="entry name" value="TRANSCRIPTIONAL REGULATORY PROTEIN"/>
    <property type="match status" value="1"/>
</dbReference>
<reference evidence="6 7" key="1">
    <citation type="submission" date="2014-07" db="EMBL/GenBank/DDBJ databases">
        <title>Draft genome sequence of Thalassospira profundimaris 35.</title>
        <authorList>
            <person name="Lai Q."/>
            <person name="Shao Z."/>
        </authorList>
    </citation>
    <scope>NUCLEOTIDE SEQUENCE [LARGE SCALE GENOMIC DNA]</scope>
    <source>
        <strain evidence="6 7">35</strain>
    </source>
</reference>
<dbReference type="AlphaFoldDB" id="A0A367W077"/>
<gene>
    <name evidence="6" type="ORF">TH19_19120</name>
</gene>
<dbReference type="InterPro" id="IPR036388">
    <property type="entry name" value="WH-like_DNA-bd_sf"/>
</dbReference>
<dbReference type="Pfam" id="PF03466">
    <property type="entry name" value="LysR_substrate"/>
    <property type="match status" value="1"/>
</dbReference>
<accession>A0A367W077</accession>
<evidence type="ECO:0000256" key="3">
    <source>
        <dbReference type="ARBA" id="ARBA00023125"/>
    </source>
</evidence>
<dbReference type="GO" id="GO:0003700">
    <property type="term" value="F:DNA-binding transcription factor activity"/>
    <property type="evidence" value="ECO:0007669"/>
    <property type="project" value="InterPro"/>
</dbReference>
<proteinExistence type="inferred from homology"/>
<evidence type="ECO:0000256" key="4">
    <source>
        <dbReference type="ARBA" id="ARBA00023163"/>
    </source>
</evidence>
<evidence type="ECO:0000256" key="2">
    <source>
        <dbReference type="ARBA" id="ARBA00023015"/>
    </source>
</evidence>
<dbReference type="InterPro" id="IPR058163">
    <property type="entry name" value="LysR-type_TF_proteobact-type"/>
</dbReference>
<dbReference type="InterPro" id="IPR000847">
    <property type="entry name" value="LysR_HTH_N"/>
</dbReference>
<sequence length="297" mass="33456">MEKLDPALLDWDDLKVFYYVAREGSLTAAAPLLKLSQPTLGRRLRHFEDRCGFSLFQRSANRLTLTDEGEVVFQHAKSIDEEYMALLRQLAGTAEDLEGTLRLSASDWFSNCVLSEPVTRFSIANPLITVEILTDFRLLNLDRREADLLLRFVKFTSPGIIQRKFTHVRYGLFASQHYIDRVGFPNVKDGGAGHQLITMDSQFDEIADLKWLRHHLPNAHLGVRSNSRELQALASKQGAGLSVLPVVLGNSSGLVEIELFGRPPGKDIWMGYHADLKRLGRLRLLIDHLIEAVPATI</sequence>
<name>A0A367W077_9PROT</name>
<dbReference type="SUPFAM" id="SSF53850">
    <property type="entry name" value="Periplasmic binding protein-like II"/>
    <property type="match status" value="1"/>
</dbReference>
<keyword evidence="3" id="KW-0238">DNA-binding</keyword>
<dbReference type="InterPro" id="IPR036390">
    <property type="entry name" value="WH_DNA-bd_sf"/>
</dbReference>
<dbReference type="Gene3D" id="1.10.10.10">
    <property type="entry name" value="Winged helix-like DNA-binding domain superfamily/Winged helix DNA-binding domain"/>
    <property type="match status" value="1"/>
</dbReference>
<evidence type="ECO:0000313" key="6">
    <source>
        <dbReference type="EMBL" id="RCK32398.1"/>
    </source>
</evidence>
<dbReference type="Proteomes" id="UP000253226">
    <property type="component" value="Unassembled WGS sequence"/>
</dbReference>
<evidence type="ECO:0000256" key="1">
    <source>
        <dbReference type="ARBA" id="ARBA00009437"/>
    </source>
</evidence>
<keyword evidence="2" id="KW-0805">Transcription regulation</keyword>
<dbReference type="SUPFAM" id="SSF46785">
    <property type="entry name" value="Winged helix' DNA-binding domain"/>
    <property type="match status" value="1"/>
</dbReference>
<dbReference type="Pfam" id="PF00126">
    <property type="entry name" value="HTH_1"/>
    <property type="match status" value="1"/>
</dbReference>
<dbReference type="RefSeq" id="WP_220151765.1">
    <property type="nucleotide sequence ID" value="NZ_JPWF01000015.1"/>
</dbReference>
<dbReference type="GO" id="GO:0043565">
    <property type="term" value="F:sequence-specific DNA binding"/>
    <property type="evidence" value="ECO:0007669"/>
    <property type="project" value="TreeGrafter"/>
</dbReference>
<evidence type="ECO:0000313" key="7">
    <source>
        <dbReference type="Proteomes" id="UP000253226"/>
    </source>
</evidence>
<dbReference type="EMBL" id="JPWF01000015">
    <property type="protein sequence ID" value="RCK32398.1"/>
    <property type="molecule type" value="Genomic_DNA"/>
</dbReference>
<organism evidence="6 7">
    <name type="scientific">Thalassospira profundimaris</name>
    <dbReference type="NCBI Taxonomy" id="502049"/>
    <lineage>
        <taxon>Bacteria</taxon>
        <taxon>Pseudomonadati</taxon>
        <taxon>Pseudomonadota</taxon>
        <taxon>Alphaproteobacteria</taxon>
        <taxon>Rhodospirillales</taxon>
        <taxon>Thalassospiraceae</taxon>
        <taxon>Thalassospira</taxon>
    </lineage>
</organism>
<keyword evidence="4" id="KW-0804">Transcription</keyword>
<dbReference type="PROSITE" id="PS50931">
    <property type="entry name" value="HTH_LYSR"/>
    <property type="match status" value="1"/>
</dbReference>
<dbReference type="GO" id="GO:0006351">
    <property type="term" value="P:DNA-templated transcription"/>
    <property type="evidence" value="ECO:0007669"/>
    <property type="project" value="TreeGrafter"/>
</dbReference>
<feature type="domain" description="HTH lysR-type" evidence="5">
    <location>
        <begin position="9"/>
        <end position="66"/>
    </location>
</feature>
<evidence type="ECO:0000259" key="5">
    <source>
        <dbReference type="PROSITE" id="PS50931"/>
    </source>
</evidence>
<dbReference type="PANTHER" id="PTHR30537">
    <property type="entry name" value="HTH-TYPE TRANSCRIPTIONAL REGULATOR"/>
    <property type="match status" value="1"/>
</dbReference>
<comment type="caution">
    <text evidence="6">The sequence shown here is derived from an EMBL/GenBank/DDBJ whole genome shotgun (WGS) entry which is preliminary data.</text>
</comment>
<dbReference type="InterPro" id="IPR005119">
    <property type="entry name" value="LysR_subst-bd"/>
</dbReference>
<dbReference type="Gene3D" id="3.40.190.290">
    <property type="match status" value="1"/>
</dbReference>
<protein>
    <submittedName>
        <fullName evidence="6">LysR family transcriptional regulator</fullName>
    </submittedName>
</protein>
<comment type="similarity">
    <text evidence="1">Belongs to the LysR transcriptional regulatory family.</text>
</comment>